<protein>
    <submittedName>
        <fullName evidence="3">Glucose--fructose oxidoreductase</fullName>
        <ecNumber evidence="3">1.1.99.28</ecNumber>
    </submittedName>
</protein>
<dbReference type="Gene3D" id="3.40.50.720">
    <property type="entry name" value="NAD(P)-binding Rossmann-like Domain"/>
    <property type="match status" value="1"/>
</dbReference>
<sequence length="325" mass="36325">MVRFAVIGTNFITDNFMDAGSQCEGFKVQAVYSRSMEKAKEYAEKYGIEDCYDSLDALAAAKDIDAVYVASPNALHAGQSIKMLKAGKHVLCEKTIASNSGELEQMLKAAEENQVMVIEAMRSVFDPGFAAIQENLPKLGKIRRATFQYCQYSSRYDNFKKGIIENAFKPELSNGSLMDIGVYCVHPMVKLFGLPNEISAHCLKLSNGVDASGTIVAMYDEMQAELMYSKITNSALPSQIQGEEASMIITEIPDTTKIEIVYRNGDREEIKIDKKANNMYYEIEEFIRLAEAKESAQIHNQYSVLELKVMDEARKQMGIVFPADQ</sequence>
<dbReference type="PANTHER" id="PTHR43054:SF1">
    <property type="entry name" value="SCYLLO-INOSITOL 2-DEHYDROGENASE (NADP(+)) IOLU"/>
    <property type="match status" value="1"/>
</dbReference>
<keyword evidence="3" id="KW-0560">Oxidoreductase</keyword>
<dbReference type="InterPro" id="IPR000683">
    <property type="entry name" value="Gfo/Idh/MocA-like_OxRdtase_N"/>
</dbReference>
<dbReference type="Pfam" id="PF22725">
    <property type="entry name" value="GFO_IDH_MocA_C3"/>
    <property type="match status" value="1"/>
</dbReference>
<dbReference type="Pfam" id="PF01408">
    <property type="entry name" value="GFO_IDH_MocA"/>
    <property type="match status" value="1"/>
</dbReference>
<name>A0A6N2TH97_9FIRM</name>
<gene>
    <name evidence="3" type="primary">gfo_1</name>
    <name evidence="3" type="ORF">ACLFYP115_01446</name>
</gene>
<proteinExistence type="predicted"/>
<dbReference type="InterPro" id="IPR055170">
    <property type="entry name" value="GFO_IDH_MocA-like_dom"/>
</dbReference>
<dbReference type="EMBL" id="CACRSQ010000003">
    <property type="protein sequence ID" value="VYT04965.1"/>
    <property type="molecule type" value="Genomic_DNA"/>
</dbReference>
<reference evidence="3" key="1">
    <citation type="submission" date="2019-11" db="EMBL/GenBank/DDBJ databases">
        <authorList>
            <person name="Feng L."/>
        </authorList>
    </citation>
    <scope>NUCLEOTIDE SEQUENCE</scope>
    <source>
        <strain evidence="3">AcaccaeLFYP115</strain>
    </source>
</reference>
<dbReference type="AlphaFoldDB" id="A0A6N2TH97"/>
<accession>A0A6N2TH97</accession>
<evidence type="ECO:0000259" key="1">
    <source>
        <dbReference type="Pfam" id="PF01408"/>
    </source>
</evidence>
<evidence type="ECO:0000313" key="3">
    <source>
        <dbReference type="EMBL" id="VYT04965.1"/>
    </source>
</evidence>
<evidence type="ECO:0000259" key="2">
    <source>
        <dbReference type="Pfam" id="PF22725"/>
    </source>
</evidence>
<dbReference type="InterPro" id="IPR036291">
    <property type="entry name" value="NAD(P)-bd_dom_sf"/>
</dbReference>
<dbReference type="Gene3D" id="3.30.360.10">
    <property type="entry name" value="Dihydrodipicolinate Reductase, domain 2"/>
    <property type="match status" value="1"/>
</dbReference>
<organism evidence="3">
    <name type="scientific">Anaerostipes caccae</name>
    <dbReference type="NCBI Taxonomy" id="105841"/>
    <lineage>
        <taxon>Bacteria</taxon>
        <taxon>Bacillati</taxon>
        <taxon>Bacillota</taxon>
        <taxon>Clostridia</taxon>
        <taxon>Lachnospirales</taxon>
        <taxon>Lachnospiraceae</taxon>
        <taxon>Anaerostipes</taxon>
    </lineage>
</organism>
<dbReference type="SUPFAM" id="SSF55347">
    <property type="entry name" value="Glyceraldehyde-3-phosphate dehydrogenase-like, C-terminal domain"/>
    <property type="match status" value="1"/>
</dbReference>
<dbReference type="GO" id="GO:0047061">
    <property type="term" value="F:glucose-fructose oxidoreductase activity"/>
    <property type="evidence" value="ECO:0007669"/>
    <property type="project" value="UniProtKB-EC"/>
</dbReference>
<feature type="domain" description="GFO/IDH/MocA-like oxidoreductase" evidence="2">
    <location>
        <begin position="138"/>
        <end position="246"/>
    </location>
</feature>
<dbReference type="EC" id="1.1.99.28" evidence="3"/>
<dbReference type="SUPFAM" id="SSF51735">
    <property type="entry name" value="NAD(P)-binding Rossmann-fold domains"/>
    <property type="match status" value="1"/>
</dbReference>
<dbReference type="PANTHER" id="PTHR43054">
    <property type="match status" value="1"/>
</dbReference>
<dbReference type="RefSeq" id="WP_006567102.1">
    <property type="nucleotide sequence ID" value="NZ_BAABZP010000001.1"/>
</dbReference>
<feature type="domain" description="Gfo/Idh/MocA-like oxidoreductase N-terminal" evidence="1">
    <location>
        <begin position="2"/>
        <end position="118"/>
    </location>
</feature>
<dbReference type="GO" id="GO:0000166">
    <property type="term" value="F:nucleotide binding"/>
    <property type="evidence" value="ECO:0007669"/>
    <property type="project" value="InterPro"/>
</dbReference>